<protein>
    <submittedName>
        <fullName evidence="1">Uncharacterized protein</fullName>
    </submittedName>
</protein>
<proteinExistence type="predicted"/>
<comment type="caution">
    <text evidence="1">The sequence shown here is derived from an EMBL/GenBank/DDBJ whole genome shotgun (WGS) entry which is preliminary data.</text>
</comment>
<dbReference type="EMBL" id="JAZDUE010000011">
    <property type="protein sequence ID" value="MEE4024226.1"/>
    <property type="molecule type" value="Genomic_DNA"/>
</dbReference>
<evidence type="ECO:0000313" key="1">
    <source>
        <dbReference type="EMBL" id="MEE4024226.1"/>
    </source>
</evidence>
<keyword evidence="2" id="KW-1185">Reference proteome</keyword>
<dbReference type="RefSeq" id="WP_330505609.1">
    <property type="nucleotide sequence ID" value="NZ_JAZDUE010000011.1"/>
</dbReference>
<organism evidence="1 2">
    <name type="scientific">Gordonia prachuapensis</name>
    <dbReference type="NCBI Taxonomy" id="3115651"/>
    <lineage>
        <taxon>Bacteria</taxon>
        <taxon>Bacillati</taxon>
        <taxon>Actinomycetota</taxon>
        <taxon>Actinomycetes</taxon>
        <taxon>Mycobacteriales</taxon>
        <taxon>Gordoniaceae</taxon>
        <taxon>Gordonia</taxon>
    </lineage>
</organism>
<evidence type="ECO:0000313" key="2">
    <source>
        <dbReference type="Proteomes" id="UP001335729"/>
    </source>
</evidence>
<dbReference type="Proteomes" id="UP001335729">
    <property type="component" value="Unassembled WGS sequence"/>
</dbReference>
<gene>
    <name evidence="1" type="ORF">V1Y59_14165</name>
</gene>
<reference evidence="1 2" key="1">
    <citation type="submission" date="2024-01" db="EMBL/GenBank/DDBJ databases">
        <title>Draft genome sequence of Gordonia sp. PKS22-38.</title>
        <authorList>
            <person name="Suphannarot A."/>
            <person name="Mingma R."/>
        </authorList>
    </citation>
    <scope>NUCLEOTIDE SEQUENCE [LARGE SCALE GENOMIC DNA]</scope>
    <source>
        <strain evidence="1 2">PKS22-38</strain>
    </source>
</reference>
<accession>A0ABU7MW85</accession>
<sequence>MQIRVVVGGPPRNEIVVTAGFGEFRCEWRGREEVPTGSVVDVEIEVTENANSMQVVGTDATPGITSVDNRVTIIGRIAEVEDEDLYVLDLEPGIIMVDRPSQPMDVAVGDLVSVMVEEVLAFPTNL</sequence>
<name>A0ABU7MW85_9ACTN</name>